<dbReference type="Pfam" id="PF21787">
    <property type="entry name" value="TNP-like_RNaseH_N"/>
    <property type="match status" value="1"/>
</dbReference>
<dbReference type="InterPro" id="IPR048365">
    <property type="entry name" value="TNP-like_RNaseH_N"/>
</dbReference>
<dbReference type="Proteomes" id="UP000078542">
    <property type="component" value="Unassembled WGS sequence"/>
</dbReference>
<evidence type="ECO:0000313" key="2">
    <source>
        <dbReference type="EMBL" id="KYM96576.1"/>
    </source>
</evidence>
<dbReference type="STRING" id="456900.A0A151IAT8"/>
<dbReference type="AlphaFoldDB" id="A0A151IAT8"/>
<accession>A0A151IAT8</accession>
<sequence length="598" mass="68940">MKLSESVAFMEHDLTNLGFVDLGQHTPENQKDARADQALIFLFQPFRGQWVQSIAAFLSKGCAPSTSLKHLTMECIILLQKSGFHVDVVTSDGATWNSCVHPYTVSNGCSESSDDNDDPMETRRLWFCSDFSHLLKNLRNFLVSNEETNDWWERHLGLKIAHKLTHDHLNPQYYQKMNLGMALDVNKYEFDDDLKDCEATIIFVHRINNLIKAMTSRSSENTLKKDSTSYNVSIHFCQSILEFRNYLCEWKKIAATKGSEMKKKFMSESTYYGFHITLRTTIELMDFLTTKCGFNFLMTSRLNQDSLELIIIIINTQFIVVLFTFAQGMFGMIRGCCGSTDTPDPLLFIQIYRLLSFYSLVRLPKGSNVEGIEIFDSLLSMKDIPMRNENKDNWNQVLDEIITCGTQTSTQDAKQTHDYDYISDVNKYVQTYFAGFISRKVERWTSCSECVLSVTKKEGDLRRDEMINLLTKGYLKYPSDSLVNLLSTLEHAILQTVGFEKLKYYTFQHISQNILSKSITFVGCSTHKETLTRTVINYYLIARAKILCKKSNRANNEAKKKEREFRKRVKLVRAKKNIDLNIVKPAQEKEKTADKSCE</sequence>
<reference evidence="2 3" key="1">
    <citation type="submission" date="2016-03" db="EMBL/GenBank/DDBJ databases">
        <title>Cyphomyrmex costatus WGS genome.</title>
        <authorList>
            <person name="Nygaard S."/>
            <person name="Hu H."/>
            <person name="Boomsma J."/>
            <person name="Zhang G."/>
        </authorList>
    </citation>
    <scope>NUCLEOTIDE SEQUENCE [LARGE SCALE GENOMIC DNA]</scope>
    <source>
        <strain evidence="2">MS0001</strain>
        <tissue evidence="2">Whole body</tissue>
    </source>
</reference>
<keyword evidence="3" id="KW-1185">Reference proteome</keyword>
<organism evidence="2 3">
    <name type="scientific">Cyphomyrmex costatus</name>
    <dbReference type="NCBI Taxonomy" id="456900"/>
    <lineage>
        <taxon>Eukaryota</taxon>
        <taxon>Metazoa</taxon>
        <taxon>Ecdysozoa</taxon>
        <taxon>Arthropoda</taxon>
        <taxon>Hexapoda</taxon>
        <taxon>Insecta</taxon>
        <taxon>Pterygota</taxon>
        <taxon>Neoptera</taxon>
        <taxon>Endopterygota</taxon>
        <taxon>Hymenoptera</taxon>
        <taxon>Apocrita</taxon>
        <taxon>Aculeata</taxon>
        <taxon>Formicoidea</taxon>
        <taxon>Formicidae</taxon>
        <taxon>Myrmicinae</taxon>
        <taxon>Cyphomyrmex</taxon>
    </lineage>
</organism>
<evidence type="ECO:0000313" key="3">
    <source>
        <dbReference type="Proteomes" id="UP000078542"/>
    </source>
</evidence>
<evidence type="ECO:0000259" key="1">
    <source>
        <dbReference type="Pfam" id="PF21787"/>
    </source>
</evidence>
<dbReference type="EMBL" id="KQ978184">
    <property type="protein sequence ID" value="KYM96576.1"/>
    <property type="molecule type" value="Genomic_DNA"/>
</dbReference>
<name>A0A151IAT8_9HYME</name>
<feature type="domain" description="Transposable element P transposase-like RNase H" evidence="1">
    <location>
        <begin position="1"/>
        <end position="97"/>
    </location>
</feature>
<gene>
    <name evidence="2" type="ORF">ALC62_12756</name>
</gene>
<proteinExistence type="predicted"/>
<protein>
    <recommendedName>
        <fullName evidence="1">Transposable element P transposase-like RNase H domain-containing protein</fullName>
    </recommendedName>
</protein>